<organism evidence="2 3">
    <name type="scientific">Linum trigynum</name>
    <dbReference type="NCBI Taxonomy" id="586398"/>
    <lineage>
        <taxon>Eukaryota</taxon>
        <taxon>Viridiplantae</taxon>
        <taxon>Streptophyta</taxon>
        <taxon>Embryophyta</taxon>
        <taxon>Tracheophyta</taxon>
        <taxon>Spermatophyta</taxon>
        <taxon>Magnoliopsida</taxon>
        <taxon>eudicotyledons</taxon>
        <taxon>Gunneridae</taxon>
        <taxon>Pentapetalae</taxon>
        <taxon>rosids</taxon>
        <taxon>fabids</taxon>
        <taxon>Malpighiales</taxon>
        <taxon>Linaceae</taxon>
        <taxon>Linum</taxon>
    </lineage>
</organism>
<dbReference type="InterPro" id="IPR004252">
    <property type="entry name" value="Probable_transposase_24"/>
</dbReference>
<dbReference type="PANTHER" id="PTHR33144">
    <property type="entry name" value="OS10G0409366 PROTEIN-RELATED"/>
    <property type="match status" value="1"/>
</dbReference>
<dbReference type="PANTHER" id="PTHR33144:SF16">
    <property type="entry name" value="OS02G0129000 PROTEIN"/>
    <property type="match status" value="1"/>
</dbReference>
<evidence type="ECO:0000256" key="1">
    <source>
        <dbReference type="SAM" id="MobiDB-lite"/>
    </source>
</evidence>
<sequence>MEEGLPEGVTDANQWYTLVASWFSEENKKRSAVNRANAKKKNVFHTGGRKSIARTRKQLKEKLGRTPTRLEVFEANHKRKDGTYINDHAKEFMDKANEMEGPSEEVFQKLAGPEHPGRLRCMGLGPTQSAYFGVYSRGAASGPSSCSCSHSSEDVPTLKGELSEVKKKMEVMARFISKQFPRQNWMEDAENNSGASIAPSLGSRAS</sequence>
<dbReference type="Proteomes" id="UP001497516">
    <property type="component" value="Chromosome 8"/>
</dbReference>
<gene>
    <name evidence="2" type="ORF">LTRI10_LOCUS46025</name>
</gene>
<name>A0AAV2G6K7_9ROSI</name>
<proteinExistence type="predicted"/>
<keyword evidence="3" id="KW-1185">Reference proteome</keyword>
<accession>A0AAV2G6K7</accession>
<dbReference type="EMBL" id="OZ034821">
    <property type="protein sequence ID" value="CAL1406289.1"/>
    <property type="molecule type" value="Genomic_DNA"/>
</dbReference>
<feature type="region of interest" description="Disordered" evidence="1">
    <location>
        <begin position="182"/>
        <end position="206"/>
    </location>
</feature>
<evidence type="ECO:0000313" key="3">
    <source>
        <dbReference type="Proteomes" id="UP001497516"/>
    </source>
</evidence>
<dbReference type="AlphaFoldDB" id="A0AAV2G6K7"/>
<reference evidence="2 3" key="1">
    <citation type="submission" date="2024-04" db="EMBL/GenBank/DDBJ databases">
        <authorList>
            <person name="Fracassetti M."/>
        </authorList>
    </citation>
    <scope>NUCLEOTIDE SEQUENCE [LARGE SCALE GENOMIC DNA]</scope>
</reference>
<evidence type="ECO:0000313" key="2">
    <source>
        <dbReference type="EMBL" id="CAL1406289.1"/>
    </source>
</evidence>
<dbReference type="Pfam" id="PF03004">
    <property type="entry name" value="Transposase_24"/>
    <property type="match status" value="1"/>
</dbReference>
<protein>
    <submittedName>
        <fullName evidence="2">Uncharacterized protein</fullName>
    </submittedName>
</protein>